<dbReference type="GeneID" id="13393464"/>
<reference evidence="8" key="7">
    <citation type="submission" date="2019-02" db="EMBL/GenBank/DDBJ databases">
        <title>FDA dAtabase for Regulatory Grade micrObial Sequences (FDA-ARGOS): Supporting development and validation of Infectious Disease Dx tests.</title>
        <authorList>
            <person name="Duncan R."/>
            <person name="Fisher C."/>
            <person name="Tallon L."/>
            <person name="Sadzewicz L."/>
            <person name="Sengamalay N."/>
            <person name="Ott S."/>
            <person name="Godinez A."/>
            <person name="Nagaraj S."/>
            <person name="Vavikolanu K."/>
            <person name="Nadendla S."/>
            <person name="Aluvathingal J."/>
            <person name="Sichtig H."/>
        </authorList>
    </citation>
    <scope>NUCLEOTIDE SEQUENCE [LARGE SCALE GENOMIC DNA]</scope>
    <source>
        <strain evidence="8">FDAARGOS_361</strain>
    </source>
</reference>
<dbReference type="Proteomes" id="UP000008980">
    <property type="component" value="Chromosome 18"/>
</dbReference>
<dbReference type="VEuPathDB" id="TriTrypDB:LdCL_180021500"/>
<dbReference type="EMBL" id="CP029517">
    <property type="protein sequence ID" value="AYU78091.1"/>
    <property type="molecule type" value="Genomic_DNA"/>
</dbReference>
<keyword evidence="7" id="KW-1185">Reference proteome</keyword>
<evidence type="ECO:0000313" key="9">
    <source>
        <dbReference type="Proteomes" id="UP000318821"/>
    </source>
</evidence>
<organism evidence="1 7">
    <name type="scientific">Leishmania donovani</name>
    <dbReference type="NCBI Taxonomy" id="5661"/>
    <lineage>
        <taxon>Eukaryota</taxon>
        <taxon>Discoba</taxon>
        <taxon>Euglenozoa</taxon>
        <taxon>Kinetoplastea</taxon>
        <taxon>Metakinetoplastina</taxon>
        <taxon>Trypanosomatida</taxon>
        <taxon>Trypanosomatidae</taxon>
        <taxon>Leishmaniinae</taxon>
        <taxon>Leishmania</taxon>
    </lineage>
</organism>
<dbReference type="Proteomes" id="UP000601710">
    <property type="component" value="Chromosome 18"/>
</dbReference>
<evidence type="ECO:0000313" key="8">
    <source>
        <dbReference type="Proteomes" id="UP000318447"/>
    </source>
</evidence>
<evidence type="ECO:0000313" key="3">
    <source>
        <dbReference type="EMBL" id="CBZ33469.1"/>
    </source>
</evidence>
<dbReference type="VEuPathDB" id="TriTrypDB:LDHU3_18.2060"/>
<dbReference type="Proteomes" id="UP000318821">
    <property type="component" value="Unassembled WGS sequence"/>
</dbReference>
<dbReference type="VEuPathDB" id="TriTrypDB:LdBPK_181620.1"/>
<protein>
    <submittedName>
        <fullName evidence="2">Hypothetical_protein_conserved</fullName>
    </submittedName>
</protein>
<reference evidence="3 6" key="1">
    <citation type="journal article" date="2011" name="Genome Res.">
        <title>Whole genome sequencing of multiple Leishmania donovani clinical isolates provides insights into population structure and mechanisms of drug resistance.</title>
        <authorList>
            <person name="Downing T."/>
            <person name="Imamura H."/>
            <person name="Decuypere S."/>
            <person name="Clark T.G."/>
            <person name="Coombs G.H."/>
            <person name="Cotton J.A."/>
            <person name="Hilley J.D."/>
            <person name="de Doncker S."/>
            <person name="Maes I."/>
            <person name="Mottram J.C."/>
            <person name="Quail M.A."/>
            <person name="Rijal S."/>
            <person name="Sanders M."/>
            <person name="Schonian G."/>
            <person name="Stark O."/>
            <person name="Sundar S."/>
            <person name="Vanaerschot M."/>
            <person name="Hertz-Fowler C."/>
            <person name="Dujardin J.C."/>
            <person name="Berriman M."/>
        </authorList>
    </citation>
    <scope>NUCLEOTIDE SEQUENCE [LARGE SCALE GENOMIC DNA]</scope>
    <source>
        <strain evidence="3 6">BPK282A1</strain>
    </source>
</reference>
<evidence type="ECO:0000313" key="6">
    <source>
        <dbReference type="Proteomes" id="UP000008980"/>
    </source>
</evidence>
<dbReference type="EMBL" id="RHLC01000025">
    <property type="protein sequence ID" value="TPP50604.1"/>
    <property type="molecule type" value="Genomic_DNA"/>
</dbReference>
<evidence type="ECO:0000313" key="7">
    <source>
        <dbReference type="Proteomes" id="UP000274082"/>
    </source>
</evidence>
<reference evidence="1 7" key="4">
    <citation type="journal article" date="2018" name="Sci. Rep.">
        <title>A complete Leishmania donovani reference genome identifies novel genetic variations associated with virulence.</title>
        <authorList>
            <person name="Lypaczewski P."/>
            <person name="Hoshizaki J."/>
            <person name="Zhang W.-W."/>
            <person name="McCall L.-I."/>
            <person name="Torcivia-Rodriguez J."/>
            <person name="Simonyan V."/>
            <person name="Kaur A."/>
            <person name="Dewar K."/>
            <person name="Matlashewski G."/>
        </authorList>
    </citation>
    <scope>NUCLEOTIDE SEQUENCE [LARGE SCALE GENOMIC DNA]</scope>
    <source>
        <strain evidence="1 7">LdCL</strain>
    </source>
</reference>
<reference evidence="6" key="3">
    <citation type="submission" date="2011-02" db="EMBL/GenBank/DDBJ databases">
        <title>Whole genome sequencing of Leishmania donovani clinical lines reveals dynamic variation related to drug resistance.</title>
        <authorList>
            <person name="Downing T."/>
            <person name="Imamura H."/>
            <person name="Sanders M."/>
            <person name="Decuypere S."/>
            <person name="Hertz-Fowler C."/>
            <person name="Clark T.G."/>
            <person name="Rijal S."/>
            <person name="Sundar S."/>
            <person name="Quail M.A."/>
            <person name="De Doncker S."/>
            <person name="Maes I."/>
            <person name="Vanaerschot M."/>
            <person name="Stark O."/>
            <person name="Schonian G."/>
            <person name="Dujardin J.C."/>
            <person name="Berriman M."/>
        </authorList>
    </citation>
    <scope>NUCLEOTIDE SEQUENCE [LARGE SCALE GENOMIC DNA]</scope>
    <source>
        <strain evidence="6">BPK282A1</strain>
    </source>
</reference>
<name>A0A3S7WV54_LEIDO</name>
<reference evidence="3" key="2">
    <citation type="submission" date="2011-01" db="EMBL/GenBank/DDBJ databases">
        <authorList>
            <person name="Zhao B.P."/>
            <person name="Ren Z.A."/>
            <person name="Li C.D."/>
        </authorList>
    </citation>
    <scope>NUCLEOTIDE SEQUENCE</scope>
    <source>
        <strain evidence="3">BPK282A1</strain>
    </source>
</reference>
<dbReference type="EMBL" id="FR799605">
    <property type="protein sequence ID" value="CBZ33469.1"/>
    <property type="molecule type" value="Genomic_DNA"/>
</dbReference>
<proteinExistence type="predicted"/>
<evidence type="ECO:0000313" key="5">
    <source>
        <dbReference type="EMBL" id="TPP55194.1"/>
    </source>
</evidence>
<accession>A0A3S7WV54</accession>
<dbReference type="EMBL" id="RHLD01000027">
    <property type="protein sequence ID" value="TPP55194.1"/>
    <property type="molecule type" value="Genomic_DNA"/>
</dbReference>
<reference evidence="9" key="6">
    <citation type="submission" date="2019-02" db="EMBL/GenBank/DDBJ databases">
        <title>FDA dAtabase for Regulatory Grade micrObial Sequences (FDA-ARGOS): Supporting development and validation of Infectious Disease Dx tests.</title>
        <authorList>
            <person name="Duncan R."/>
            <person name="Fisher C."/>
            <person name="Tallon L."/>
            <person name="Sadzewicz L."/>
            <person name="Sengamalay N."/>
            <person name="Ott S."/>
            <person name="Godinez A."/>
            <person name="Nagaraj S."/>
            <person name="Vavikolanu K."/>
            <person name="Vyas G."/>
            <person name="Nadendla S."/>
            <person name="Aluvathingal J."/>
            <person name="Sichtig H."/>
        </authorList>
    </citation>
    <scope>NUCLEOTIDE SEQUENCE [LARGE SCALE GENOMIC DNA]</scope>
    <source>
        <strain evidence="9">FDAARGOS_360</strain>
    </source>
</reference>
<dbReference type="RefSeq" id="XP_003860176.1">
    <property type="nucleotide sequence ID" value="XM_003860128.1"/>
</dbReference>
<sequence length="225" mass="23853">MELTVGNRQVLVTAHKTYSEPDGLDSLRAFAQYPPLRTYLADCAESGPIPEAVVVRRLHRVAHRITGAVADLVYRDACSGTQTERALHLTNAHPAVLLPIVTVKEQRYALLARQAEVSQGLGIVTTAMRGVVNAEGGFASDTYGSALEKVGIRLADATPLSSTAFTIGNEGEPAIRFFTLTVACDEEQAEQLHEDPRLALVALKDVFGAGDAAASLAVSLVSATA</sequence>
<dbReference type="AlphaFoldDB" id="A0A3S7WV54"/>
<evidence type="ECO:0000313" key="1">
    <source>
        <dbReference type="EMBL" id="AYU78091.1"/>
    </source>
</evidence>
<evidence type="ECO:0000313" key="4">
    <source>
        <dbReference type="EMBL" id="TPP50604.1"/>
    </source>
</evidence>
<dbReference type="KEGG" id="ldo:LDBPK_181620"/>
<reference evidence="4" key="5">
    <citation type="submission" date="2019-02" db="EMBL/GenBank/DDBJ databases">
        <title>FDA dAtabase for Regulatory Grade micrObial Sequences (FDA-ARGOS): Supporting development and validation of Infectious Disease Dx tests.</title>
        <authorList>
            <person name="Duncan R."/>
            <person name="Fisher C."/>
            <person name="Tallon L.J."/>
            <person name="Sadzewicz L."/>
            <person name="Sengamalay N."/>
            <person name="Ott S."/>
            <person name="Godinez A."/>
            <person name="Nagaraj S."/>
            <person name="Nadendla S."/>
            <person name="Sichtig H."/>
        </authorList>
    </citation>
    <scope>NUCLEOTIDE SEQUENCE</scope>
    <source>
        <strain evidence="5">FDAARGOS_360</strain>
        <strain evidence="4">FDAARGOS_361</strain>
    </source>
</reference>
<evidence type="ECO:0000313" key="2">
    <source>
        <dbReference type="EMBL" id="CAC5429379.1"/>
    </source>
</evidence>
<gene>
    <name evidence="5" type="ORF">CGC20_38975</name>
    <name evidence="4" type="ORF">CGC21_5470</name>
    <name evidence="3" type="ORF">LDBPK_181620</name>
    <name evidence="1" type="ORF">LdCL_180021500</name>
    <name evidence="2" type="ORF">LDHU3_18.2060</name>
</gene>
<accession>E9BDZ3</accession>
<dbReference type="OrthoDB" id="264166at2759"/>
<reference evidence="2" key="8">
    <citation type="submission" date="2020-06" db="EMBL/GenBank/DDBJ databases">
        <authorList>
            <person name="Camacho E."/>
            <person name="Gonzalez-de la Fuente S."/>
            <person name="Rastrojo A."/>
            <person name="Peiro-Pastor R."/>
            <person name="Solana JC."/>
            <person name="Tabera L."/>
            <person name="Gamarro F."/>
            <person name="Carrasco-Ramiro F."/>
            <person name="Requena JM."/>
            <person name="Aguado B."/>
        </authorList>
    </citation>
    <scope>NUCLEOTIDE SEQUENCE</scope>
</reference>
<dbReference type="Proteomes" id="UP000274082">
    <property type="component" value="Chromosome 18"/>
</dbReference>
<dbReference type="EMBL" id="LR812638">
    <property type="protein sequence ID" value="CAC5429379.1"/>
    <property type="molecule type" value="Genomic_DNA"/>
</dbReference>
<dbReference type="OMA" id="RDACSGT"/>
<dbReference type="Proteomes" id="UP000318447">
    <property type="component" value="Unassembled WGS sequence"/>
</dbReference>